<dbReference type="AlphaFoldDB" id="A0A1Y1HSA9"/>
<evidence type="ECO:0000313" key="4">
    <source>
        <dbReference type="Proteomes" id="UP000054558"/>
    </source>
</evidence>
<feature type="region of interest" description="Disordered" evidence="2">
    <location>
        <begin position="547"/>
        <end position="566"/>
    </location>
</feature>
<name>A0A1Y1HSA9_KLENI</name>
<evidence type="ECO:0000256" key="1">
    <source>
        <dbReference type="SAM" id="Coils"/>
    </source>
</evidence>
<feature type="compositionally biased region" description="Basic and acidic residues" evidence="2">
    <location>
        <begin position="337"/>
        <end position="349"/>
    </location>
</feature>
<feature type="coiled-coil region" evidence="1">
    <location>
        <begin position="108"/>
        <end position="212"/>
    </location>
</feature>
<reference evidence="3 4" key="1">
    <citation type="journal article" date="2014" name="Nat. Commun.">
        <title>Klebsormidium flaccidum genome reveals primary factors for plant terrestrial adaptation.</title>
        <authorList>
            <person name="Hori K."/>
            <person name="Maruyama F."/>
            <person name="Fujisawa T."/>
            <person name="Togashi T."/>
            <person name="Yamamoto N."/>
            <person name="Seo M."/>
            <person name="Sato S."/>
            <person name="Yamada T."/>
            <person name="Mori H."/>
            <person name="Tajima N."/>
            <person name="Moriyama T."/>
            <person name="Ikeuchi M."/>
            <person name="Watanabe M."/>
            <person name="Wada H."/>
            <person name="Kobayashi K."/>
            <person name="Saito M."/>
            <person name="Masuda T."/>
            <person name="Sasaki-Sekimoto Y."/>
            <person name="Mashiguchi K."/>
            <person name="Awai K."/>
            <person name="Shimojima M."/>
            <person name="Masuda S."/>
            <person name="Iwai M."/>
            <person name="Nobusawa T."/>
            <person name="Narise T."/>
            <person name="Kondo S."/>
            <person name="Saito H."/>
            <person name="Sato R."/>
            <person name="Murakawa M."/>
            <person name="Ihara Y."/>
            <person name="Oshima-Yamada Y."/>
            <person name="Ohtaka K."/>
            <person name="Satoh M."/>
            <person name="Sonobe K."/>
            <person name="Ishii M."/>
            <person name="Ohtani R."/>
            <person name="Kanamori-Sato M."/>
            <person name="Honoki R."/>
            <person name="Miyazaki D."/>
            <person name="Mochizuki H."/>
            <person name="Umetsu J."/>
            <person name="Higashi K."/>
            <person name="Shibata D."/>
            <person name="Kamiya Y."/>
            <person name="Sato N."/>
            <person name="Nakamura Y."/>
            <person name="Tabata S."/>
            <person name="Ida S."/>
            <person name="Kurokawa K."/>
            <person name="Ohta H."/>
        </authorList>
    </citation>
    <scope>NUCLEOTIDE SEQUENCE [LARGE SCALE GENOMIC DNA]</scope>
    <source>
        <strain evidence="3 4">NIES-2285</strain>
    </source>
</reference>
<dbReference type="EMBL" id="DF237032">
    <property type="protein sequence ID" value="GAQ81524.1"/>
    <property type="molecule type" value="Genomic_DNA"/>
</dbReference>
<protein>
    <submittedName>
        <fullName evidence="3">Uncharacterized protein</fullName>
    </submittedName>
</protein>
<feature type="compositionally biased region" description="Basic and acidic residues" evidence="2">
    <location>
        <begin position="457"/>
        <end position="466"/>
    </location>
</feature>
<keyword evidence="4" id="KW-1185">Reference proteome</keyword>
<dbReference type="Proteomes" id="UP000054558">
    <property type="component" value="Unassembled WGS sequence"/>
</dbReference>
<sequence length="566" mass="61252">MASGDDAFLACAGKPMIADRLCCVTDDGLPASVVRMLVGFERKASMAMERLGCSHEIQRILKHTWEAEMGAAVEDAAEQRAISVGREAGLQYEKSELQLAVLNTTKEAHLLRVRLESALDDLEEAEAQRQVLEAWVIEQEGTLAKERLERERMRQRWQVVREQAQQEQRARMQAQAERDDLATALREEKAARVQAEKAVQAGERELAALEKSHCALQQRAEDLQKELTSTQAAQTERLGGEHERVVQLEQQLAAAQGDLQKVEKERGAARKESGRLAKVVEEQGRELEVAEQEHAAQADAVQALKAELAALKASHATLSAENGDLRMLAGEAGATVPERRPARKSRESPTRNLGGAMEQAAPAPKRQKKAPGKAVKGALQSKAEKGGSNVAPEEEAGKAAHEAGAGKEREAKDMPAEPEKDDPERRFSPRLKRPISAESRQSGRPPLPCAGGAGQPLERDPKRAKLEQAAAPPANLGQGCEQAPRAPLQAVPTNTAPASSHVDVPKGLKPKRTLAPSASKVLMGLPPREPPKSLFGKAFKVPQLLKAKAQTGTTSQEVDQATLMSP</sequence>
<feature type="compositionally biased region" description="Polar residues" evidence="2">
    <location>
        <begin position="550"/>
        <end position="566"/>
    </location>
</feature>
<feature type="region of interest" description="Disordered" evidence="2">
    <location>
        <begin position="329"/>
        <end position="512"/>
    </location>
</feature>
<feature type="compositionally biased region" description="Basic and acidic residues" evidence="2">
    <location>
        <begin position="395"/>
        <end position="427"/>
    </location>
</feature>
<proteinExistence type="predicted"/>
<evidence type="ECO:0000256" key="2">
    <source>
        <dbReference type="SAM" id="MobiDB-lite"/>
    </source>
</evidence>
<organism evidence="3 4">
    <name type="scientific">Klebsormidium nitens</name>
    <name type="common">Green alga</name>
    <name type="synonym">Ulothrix nitens</name>
    <dbReference type="NCBI Taxonomy" id="105231"/>
    <lineage>
        <taxon>Eukaryota</taxon>
        <taxon>Viridiplantae</taxon>
        <taxon>Streptophyta</taxon>
        <taxon>Klebsormidiophyceae</taxon>
        <taxon>Klebsormidiales</taxon>
        <taxon>Klebsormidiaceae</taxon>
        <taxon>Klebsormidium</taxon>
    </lineage>
</organism>
<accession>A0A1Y1HSA9</accession>
<evidence type="ECO:0000313" key="3">
    <source>
        <dbReference type="EMBL" id="GAQ81524.1"/>
    </source>
</evidence>
<keyword evidence="1" id="KW-0175">Coiled coil</keyword>
<gene>
    <name evidence="3" type="ORF">KFL_000830060</name>
</gene>
<feature type="coiled-coil region" evidence="1">
    <location>
        <begin position="245"/>
        <end position="321"/>
    </location>
</feature>
<dbReference type="OMA" id="NQTEALH"/>